<evidence type="ECO:0000313" key="13">
    <source>
        <dbReference type="Proteomes" id="UP000004699"/>
    </source>
</evidence>
<evidence type="ECO:0000256" key="2">
    <source>
        <dbReference type="ARBA" id="ARBA00004954"/>
    </source>
</evidence>
<dbReference type="HAMAP" id="MF_00139">
    <property type="entry name" value="PurH"/>
    <property type="match status" value="1"/>
</dbReference>
<keyword evidence="4 10" id="KW-0808">Transferase</keyword>
<proteinExistence type="inferred from homology"/>
<evidence type="ECO:0000313" key="12">
    <source>
        <dbReference type="EMBL" id="EED34666.1"/>
    </source>
</evidence>
<dbReference type="PANTHER" id="PTHR11692:SF0">
    <property type="entry name" value="BIFUNCTIONAL PURINE BIOSYNTHESIS PROTEIN ATIC"/>
    <property type="match status" value="1"/>
</dbReference>
<dbReference type="CDD" id="cd01421">
    <property type="entry name" value="IMPCH"/>
    <property type="match status" value="1"/>
</dbReference>
<reference evidence="13" key="1">
    <citation type="journal article" date="2013" name="BMC Microbiol.">
        <title>Taxonomy and evolution of bacteriochlorophyll a-containing members of the OM60/NOR5 clade of marine gammaproteobacteria: description of Luminiphilus syltensis gen. nov., sp. nov., reclassification of Haliea rubra as Pseudohaliea rubra gen. nov., comb. nov., and emendation of Chromatocurvus halotolerans.</title>
        <authorList>
            <person name="Spring S."/>
            <person name="Riedel T."/>
            <person name="Sproer C."/>
            <person name="Yan S."/>
            <person name="Harder J."/>
            <person name="Fuchs B.M."/>
        </authorList>
    </citation>
    <scope>NUCLEOTIDE SEQUENCE [LARGE SCALE GENOMIC DNA]</scope>
    <source>
        <strain evidence="13">NOR51-B</strain>
    </source>
</reference>
<name>B8KW01_9GAMM</name>
<dbReference type="FunFam" id="3.40.140.20:FF:000002">
    <property type="entry name" value="Bifunctional purine biosynthesis protein PurH"/>
    <property type="match status" value="1"/>
</dbReference>
<evidence type="ECO:0000256" key="5">
    <source>
        <dbReference type="ARBA" id="ARBA00022755"/>
    </source>
</evidence>
<dbReference type="PIRSF" id="PIRSF000414">
    <property type="entry name" value="AICARFT_IMPCHas"/>
    <property type="match status" value="1"/>
</dbReference>
<comment type="similarity">
    <text evidence="3 10">Belongs to the PurH family.</text>
</comment>
<dbReference type="SUPFAM" id="SSF52335">
    <property type="entry name" value="Methylglyoxal synthase-like"/>
    <property type="match status" value="1"/>
</dbReference>
<dbReference type="InterPro" id="IPR036914">
    <property type="entry name" value="MGS-like_dom_sf"/>
</dbReference>
<dbReference type="GO" id="GO:0003937">
    <property type="term" value="F:IMP cyclohydrolase activity"/>
    <property type="evidence" value="ECO:0007669"/>
    <property type="project" value="UniProtKB-UniRule"/>
</dbReference>
<evidence type="ECO:0000256" key="7">
    <source>
        <dbReference type="ARBA" id="ARBA00023268"/>
    </source>
</evidence>
<keyword evidence="5 10" id="KW-0658">Purine biosynthesis</keyword>
<keyword evidence="13" id="KW-1185">Reference proteome</keyword>
<dbReference type="PANTHER" id="PTHR11692">
    <property type="entry name" value="BIFUNCTIONAL PURINE BIOSYNTHESIS PROTEIN PURH"/>
    <property type="match status" value="1"/>
</dbReference>
<comment type="catalytic activity">
    <reaction evidence="8 10">
        <text>(6R)-10-formyltetrahydrofolate + 5-amino-1-(5-phospho-beta-D-ribosyl)imidazole-4-carboxamide = 5-formamido-1-(5-phospho-D-ribosyl)imidazole-4-carboxamide + (6S)-5,6,7,8-tetrahydrofolate</text>
        <dbReference type="Rhea" id="RHEA:22192"/>
        <dbReference type="ChEBI" id="CHEBI:57453"/>
        <dbReference type="ChEBI" id="CHEBI:58467"/>
        <dbReference type="ChEBI" id="CHEBI:58475"/>
        <dbReference type="ChEBI" id="CHEBI:195366"/>
        <dbReference type="EC" id="2.1.2.3"/>
    </reaction>
</comment>
<keyword evidence="6 10" id="KW-0378">Hydrolase</keyword>
<comment type="pathway">
    <text evidence="1 10">Purine metabolism; IMP biosynthesis via de novo pathway; IMP from 5-formamido-1-(5-phospho-D-ribosyl)imidazole-4-carboxamide: step 1/1.</text>
</comment>
<dbReference type="SUPFAM" id="SSF53927">
    <property type="entry name" value="Cytidine deaminase-like"/>
    <property type="match status" value="1"/>
</dbReference>
<dbReference type="FunFam" id="3.40.50.1380:FF:000001">
    <property type="entry name" value="Bifunctional purine biosynthesis protein PurH"/>
    <property type="match status" value="1"/>
</dbReference>
<comment type="domain">
    <text evidence="10">The IMP cyclohydrolase activity resides in the N-terminal region.</text>
</comment>
<gene>
    <name evidence="10 12" type="primary">purH</name>
    <name evidence="12" type="ORF">NOR51B_604</name>
</gene>
<dbReference type="FunFam" id="3.40.140.20:FF:000001">
    <property type="entry name" value="Bifunctional purine biosynthesis protein PurH"/>
    <property type="match status" value="1"/>
</dbReference>
<dbReference type="EC" id="3.5.4.10" evidence="10"/>
<dbReference type="InterPro" id="IPR024051">
    <property type="entry name" value="AICAR_Tfase_dup_dom_sf"/>
</dbReference>
<dbReference type="Proteomes" id="UP000004699">
    <property type="component" value="Unassembled WGS sequence"/>
</dbReference>
<dbReference type="NCBIfam" id="NF002049">
    <property type="entry name" value="PRK00881.1"/>
    <property type="match status" value="1"/>
</dbReference>
<feature type="domain" description="MGS-like" evidence="11">
    <location>
        <begin position="1"/>
        <end position="135"/>
    </location>
</feature>
<dbReference type="PROSITE" id="PS51855">
    <property type="entry name" value="MGS"/>
    <property type="match status" value="1"/>
</dbReference>
<dbReference type="EC" id="2.1.2.3" evidence="10"/>
<dbReference type="GO" id="GO:0005829">
    <property type="term" value="C:cytosol"/>
    <property type="evidence" value="ECO:0007669"/>
    <property type="project" value="TreeGrafter"/>
</dbReference>
<dbReference type="STRING" id="565045.NOR51B_604"/>
<evidence type="ECO:0000256" key="9">
    <source>
        <dbReference type="ARBA" id="ARBA00050687"/>
    </source>
</evidence>
<dbReference type="Gene3D" id="3.40.50.1380">
    <property type="entry name" value="Methylglyoxal synthase-like domain"/>
    <property type="match status" value="1"/>
</dbReference>
<dbReference type="SMART" id="SM00851">
    <property type="entry name" value="MGS"/>
    <property type="match status" value="1"/>
</dbReference>
<comment type="catalytic activity">
    <reaction evidence="9 10">
        <text>IMP + H2O = 5-formamido-1-(5-phospho-D-ribosyl)imidazole-4-carboxamide</text>
        <dbReference type="Rhea" id="RHEA:18445"/>
        <dbReference type="ChEBI" id="CHEBI:15377"/>
        <dbReference type="ChEBI" id="CHEBI:58053"/>
        <dbReference type="ChEBI" id="CHEBI:58467"/>
        <dbReference type="EC" id="3.5.4.10"/>
    </reaction>
</comment>
<dbReference type="GO" id="GO:0006189">
    <property type="term" value="P:'de novo' IMP biosynthetic process"/>
    <property type="evidence" value="ECO:0007669"/>
    <property type="project" value="UniProtKB-UniRule"/>
</dbReference>
<dbReference type="GO" id="GO:0004643">
    <property type="term" value="F:phosphoribosylaminoimidazolecarboxamide formyltransferase activity"/>
    <property type="evidence" value="ECO:0007669"/>
    <property type="project" value="UniProtKB-UniRule"/>
</dbReference>
<evidence type="ECO:0000256" key="4">
    <source>
        <dbReference type="ARBA" id="ARBA00022679"/>
    </source>
</evidence>
<accession>B8KW01</accession>
<dbReference type="EMBL" id="DS999411">
    <property type="protein sequence ID" value="EED34666.1"/>
    <property type="molecule type" value="Genomic_DNA"/>
</dbReference>
<dbReference type="InterPro" id="IPR002695">
    <property type="entry name" value="PurH-like"/>
</dbReference>
<evidence type="ECO:0000259" key="11">
    <source>
        <dbReference type="PROSITE" id="PS51855"/>
    </source>
</evidence>
<protein>
    <recommendedName>
        <fullName evidence="10">Bifunctional purine biosynthesis protein PurH</fullName>
    </recommendedName>
    <domain>
        <recommendedName>
            <fullName evidence="10">Phosphoribosylaminoimidazolecarboxamide formyltransferase</fullName>
            <ecNumber evidence="10">2.1.2.3</ecNumber>
        </recommendedName>
        <alternativeName>
            <fullName evidence="10">AICAR transformylase</fullName>
        </alternativeName>
    </domain>
    <domain>
        <recommendedName>
            <fullName evidence="10">IMP cyclohydrolase</fullName>
            <ecNumber evidence="10">3.5.4.10</ecNumber>
        </recommendedName>
        <alternativeName>
            <fullName evidence="10">ATIC</fullName>
        </alternativeName>
        <alternativeName>
            <fullName evidence="10">IMP synthase</fullName>
        </alternativeName>
        <alternativeName>
            <fullName evidence="10">Inosinicase</fullName>
        </alternativeName>
    </domain>
</protein>
<comment type="pathway">
    <text evidence="2 10">Purine metabolism; IMP biosynthesis via de novo pathway; 5-formamido-1-(5-phospho-D-ribosyl)imidazole-4-carboxamide from 5-amino-1-(5-phospho-D-ribosyl)imidazole-4-carboxamide (10-formyl THF route): step 1/1.</text>
</comment>
<dbReference type="HOGENOM" id="CLU_016316_5_2_6"/>
<evidence type="ECO:0000256" key="1">
    <source>
        <dbReference type="ARBA" id="ARBA00004844"/>
    </source>
</evidence>
<evidence type="ECO:0000256" key="3">
    <source>
        <dbReference type="ARBA" id="ARBA00007667"/>
    </source>
</evidence>
<evidence type="ECO:0000256" key="6">
    <source>
        <dbReference type="ARBA" id="ARBA00022801"/>
    </source>
</evidence>
<keyword evidence="7 10" id="KW-0511">Multifunctional enzyme</keyword>
<dbReference type="Pfam" id="PF01808">
    <property type="entry name" value="AICARFT_IMPCHas"/>
    <property type="match status" value="1"/>
</dbReference>
<dbReference type="AlphaFoldDB" id="B8KW01"/>
<sequence>MSDKTGVIELAKALVERGVEILSTGGTCRLLADSGVTVTEVSDHTGFPEMMDGRVKTLHPKIHGGVLGRRGTDDAVMSEYGIAPIDLVVVNLYPFEATVAREGCTLEDAIENIDIGGPTMVRAAAKNHRDVTIVVDASDYHCLLEELENHDGHTTQKTRFELAIKAFEHTAHYDGAIANHFGRLVDGGSDAFPRTFNLQLHKVQEMRYGENPHQEAAFYREAAPKEIGISTAEQLQGKALSYNNVADTDAALECVKAFDEPTCVIVKHANPCGVASAETIAAAYDLAFATDPESAFGGVIAFNRALDGPTASAIAERQFVEVIIAPEISESALAALAEKKNIRVLQTGYWQSPIPAKDFKRVNGGLLVQDRDDGRITREDLKVVTRREPTDSEWKDLLFSWKVAKFVKSNAIVYGDAGRTIGVGAGQMSRVNSARIAAIKAEHAGLPVQGAVMASDAFFPFRDGIDNAAERGIAAVIQPGGSIRDEEVIAAADEANMAMVFTGMRHFRH</sequence>
<organism evidence="12 13">
    <name type="scientific">Luminiphilus syltensis NOR5-1B</name>
    <dbReference type="NCBI Taxonomy" id="565045"/>
    <lineage>
        <taxon>Bacteria</taxon>
        <taxon>Pseudomonadati</taxon>
        <taxon>Pseudomonadota</taxon>
        <taxon>Gammaproteobacteria</taxon>
        <taxon>Cellvibrionales</taxon>
        <taxon>Halieaceae</taxon>
        <taxon>Luminiphilus</taxon>
    </lineage>
</organism>
<dbReference type="InterPro" id="IPR016193">
    <property type="entry name" value="Cytidine_deaminase-like"/>
</dbReference>
<dbReference type="InterPro" id="IPR011607">
    <property type="entry name" value="MGS-like_dom"/>
</dbReference>
<dbReference type="eggNOG" id="COG0138">
    <property type="taxonomic scope" value="Bacteria"/>
</dbReference>
<evidence type="ECO:0000256" key="10">
    <source>
        <dbReference type="HAMAP-Rule" id="MF_00139"/>
    </source>
</evidence>
<dbReference type="UniPathway" id="UPA00074">
    <property type="reaction ID" value="UER00133"/>
</dbReference>
<dbReference type="SMART" id="SM00798">
    <property type="entry name" value="AICARFT_IMPCHas"/>
    <property type="match status" value="1"/>
</dbReference>
<dbReference type="NCBIfam" id="TIGR00355">
    <property type="entry name" value="purH"/>
    <property type="match status" value="1"/>
</dbReference>
<dbReference type="Pfam" id="PF02142">
    <property type="entry name" value="MGS"/>
    <property type="match status" value="1"/>
</dbReference>
<evidence type="ECO:0000256" key="8">
    <source>
        <dbReference type="ARBA" id="ARBA00050488"/>
    </source>
</evidence>
<dbReference type="Gene3D" id="3.40.140.20">
    <property type="match status" value="2"/>
</dbReference>